<keyword evidence="2" id="KW-1185">Reference proteome</keyword>
<name>A0ACB9CLQ7_ARCLA</name>
<evidence type="ECO:0000313" key="1">
    <source>
        <dbReference type="EMBL" id="KAI3735161.1"/>
    </source>
</evidence>
<gene>
    <name evidence="1" type="ORF">L6452_14649</name>
</gene>
<comment type="caution">
    <text evidence="1">The sequence shown here is derived from an EMBL/GenBank/DDBJ whole genome shotgun (WGS) entry which is preliminary data.</text>
</comment>
<protein>
    <submittedName>
        <fullName evidence="1">Uncharacterized protein</fullName>
    </submittedName>
</protein>
<reference evidence="2" key="1">
    <citation type="journal article" date="2022" name="Mol. Ecol. Resour.">
        <title>The genomes of chicory, endive, great burdock and yacon provide insights into Asteraceae palaeo-polyploidization history and plant inulin production.</title>
        <authorList>
            <person name="Fan W."/>
            <person name="Wang S."/>
            <person name="Wang H."/>
            <person name="Wang A."/>
            <person name="Jiang F."/>
            <person name="Liu H."/>
            <person name="Zhao H."/>
            <person name="Xu D."/>
            <person name="Zhang Y."/>
        </authorList>
    </citation>
    <scope>NUCLEOTIDE SEQUENCE [LARGE SCALE GENOMIC DNA]</scope>
    <source>
        <strain evidence="2">cv. Niubang</strain>
    </source>
</reference>
<organism evidence="1 2">
    <name type="scientific">Arctium lappa</name>
    <name type="common">Greater burdock</name>
    <name type="synonym">Lappa major</name>
    <dbReference type="NCBI Taxonomy" id="4217"/>
    <lineage>
        <taxon>Eukaryota</taxon>
        <taxon>Viridiplantae</taxon>
        <taxon>Streptophyta</taxon>
        <taxon>Embryophyta</taxon>
        <taxon>Tracheophyta</taxon>
        <taxon>Spermatophyta</taxon>
        <taxon>Magnoliopsida</taxon>
        <taxon>eudicotyledons</taxon>
        <taxon>Gunneridae</taxon>
        <taxon>Pentapetalae</taxon>
        <taxon>asterids</taxon>
        <taxon>campanulids</taxon>
        <taxon>Asterales</taxon>
        <taxon>Asteraceae</taxon>
        <taxon>Carduoideae</taxon>
        <taxon>Cardueae</taxon>
        <taxon>Arctiinae</taxon>
        <taxon>Arctium</taxon>
    </lineage>
</organism>
<accession>A0ACB9CLQ7</accession>
<evidence type="ECO:0000313" key="2">
    <source>
        <dbReference type="Proteomes" id="UP001055879"/>
    </source>
</evidence>
<proteinExistence type="predicted"/>
<dbReference type="Proteomes" id="UP001055879">
    <property type="component" value="Linkage Group LG04"/>
</dbReference>
<dbReference type="EMBL" id="CM042050">
    <property type="protein sequence ID" value="KAI3735161.1"/>
    <property type="molecule type" value="Genomic_DNA"/>
</dbReference>
<sequence>MFVMASTTTAAREHVEEIRRTKFSIGGEPNPLTEDLHQAVKNLSAELYAKDVHFLMELIQNAEDNEYPEGVDPSLEFFITSKDITNTGAPATLLVFNNEKGFSRKNIESICSVGRSTKKGLRKRGYIGEKGIGFKSVFLITAQPYILSNGYQIKFNEKPCQHCNVGYIVPEWIEEDQLLSAIVSVYGSASALPTTTLVLPLKPEKVKPVKDQLSSVQPEVLLFLSKIKRLSIKEDNEDPRLKTVNAISISSEKNFVTSKSMDADSYTLHLSADDIGDEVDRECGYYMWKQRFPVKQENIVDVRKEVEEYVITLAFPNGKRLQRGSSLPGIYSFLPTETVTNFPFIIQADFLLASSRENILWDNKWNQGILDCVPIAFLNAFIQLVKSTEDAPVSSLPNMFWFLPIKHSSHPRLNNVRDAIKAKLMNETVVPCESYTGQKLFRRPTEVGRLKPAFWSILNQARSQGVSFNDISSHGAYLLANSFDKKEYNDILDFLEIQSVDSEWYAKCIAGSDLVMGVSEDVYLQLLVFIAEGWGSSFQKTNIKNIPIIKYVAMDGELDLFKINVVSQGSGRNKLLAADCHNVSWLINWNTEFRCLTGQFFLPKATQDAIASCLKKQTLKKWLKEEVKVKFLSVYEYAEHLSPSLNSDRKLAVTYAHFLYNSLQKNYLWAEQVQHLCSNMPIVDNYGEVTVRRCGVLVPSKGSKWVELIGLNPWRQRDYVELGEDYLRRRNYFGIVTSGEELLSFLEEYVGASDLPYLLPPNAAIPTLSSPLTKRNTFLLLNWLRQYLETVEDSLPERFLSSIKNGSWLRITLSGSPGYRPPSESFMLDSSIGRLLQNGSVLVDIPLVDESFYGDQIKQYQDELRIIGVRFKDKDACQFIGERLMSLAASSKLTRDNVLSILKFIQFLGDNCIPSGNFINSIRGERWLRTSQGDMPPANSVLFSQEWNAASQISDIPFVDLDYYGKELLSFKKELDMLGVVVKFNHSYQLVLDNLKSSSWLACLSPDAMILILRCIQSLRSSDKVVQALNNQKCIKTNLGYRCPSECFLLNPESEWGCLLQVFGSFPVLDDGFYGKSIFLMASELKKMGVTVDFEDASKAFTHTFKRHVLSYSVSKVNVVSLLSAYRKLKTMKDKFPSELKNCLCKEKWLRTRLGDYRSPNECILFGTEWEPISSISLLPFIDDSDNCYGKGIHDYRLELKRLGVITDFKDGAKFVADGIFLPQDSSSITPVNVYALLDSVKKLKEIKADIPAAFLKKVSQKNWLRTHFGYKRPNECLFFYSQWGTLLKPNVGPFIDEGFYGPGIGSYVEELQVFGVITDIIEGCKLLASYLDSHSNFETICQMYNFLSEFKWQPVEEDIRRIWIPRGIDNGEWVMPHDCVLHDKNNLFSEQLNVLEKFQYPKNILNFFASVFDVKVHPSVDDYCKLWKTWESSGRQITHDECCAFWEFVVRNWHPRTKNTFNKNLLKLPVLDPTSGGIILCDKCDIFIGDDLFLMDLFRSSSRPIFVWYPQPSPKILPRTKLVDIYSKLGVRTLSESAKKTITDLDLVGFEPVNSRENTMKLGLFKLILGFLAEGLKLEAERRHEAVSRLLGIEVFETLEPMTVRYSLSFSCGDVVKVEARRMIRWDKQNNKLFMQKLDRSVAGRKDVIEYASHFGEVIADGVLWENEDFVAGLSELIRLGFLLEFDEEAVEFLMKIKNLQIFVEDQHYLSSNFS</sequence>
<reference evidence="1 2" key="2">
    <citation type="journal article" date="2022" name="Mol. Ecol. Resour.">
        <title>The genomes of chicory, endive, great burdock and yacon provide insights into Asteraceae paleo-polyploidization history and plant inulin production.</title>
        <authorList>
            <person name="Fan W."/>
            <person name="Wang S."/>
            <person name="Wang H."/>
            <person name="Wang A."/>
            <person name="Jiang F."/>
            <person name="Liu H."/>
            <person name="Zhao H."/>
            <person name="Xu D."/>
            <person name="Zhang Y."/>
        </authorList>
    </citation>
    <scope>NUCLEOTIDE SEQUENCE [LARGE SCALE GENOMIC DNA]</scope>
    <source>
        <strain evidence="2">cv. Niubang</strain>
    </source>
</reference>